<protein>
    <recommendedName>
        <fullName evidence="4">DKNYY family protein</fullName>
    </recommendedName>
</protein>
<evidence type="ECO:0008006" key="4">
    <source>
        <dbReference type="Google" id="ProtNLM"/>
    </source>
</evidence>
<dbReference type="Proteomes" id="UP000198705">
    <property type="component" value="Unassembled WGS sequence"/>
</dbReference>
<dbReference type="AlphaFoldDB" id="A0A1I5CZF0"/>
<reference evidence="3" key="1">
    <citation type="submission" date="2016-10" db="EMBL/GenBank/DDBJ databases">
        <authorList>
            <person name="Varghese N."/>
            <person name="Submissions S."/>
        </authorList>
    </citation>
    <scope>NUCLEOTIDE SEQUENCE [LARGE SCALE GENOMIC DNA]</scope>
    <source>
        <strain evidence="3">DSM 23925</strain>
    </source>
</reference>
<dbReference type="EMBL" id="FOVN01000006">
    <property type="protein sequence ID" value="SFN92226.1"/>
    <property type="molecule type" value="Genomic_DNA"/>
</dbReference>
<keyword evidence="3" id="KW-1185">Reference proteome</keyword>
<gene>
    <name evidence="2" type="ORF">SAMN04487989_106107</name>
</gene>
<dbReference type="RefSeq" id="WP_092209340.1">
    <property type="nucleotide sequence ID" value="NZ_FOVN01000006.1"/>
</dbReference>
<evidence type="ECO:0000313" key="2">
    <source>
        <dbReference type="EMBL" id="SFN92226.1"/>
    </source>
</evidence>
<organism evidence="2 3">
    <name type="scientific">Bizionia echini</name>
    <dbReference type="NCBI Taxonomy" id="649333"/>
    <lineage>
        <taxon>Bacteria</taxon>
        <taxon>Pseudomonadati</taxon>
        <taxon>Bacteroidota</taxon>
        <taxon>Flavobacteriia</taxon>
        <taxon>Flavobacteriales</taxon>
        <taxon>Flavobacteriaceae</taxon>
        <taxon>Bizionia</taxon>
    </lineage>
</organism>
<feature type="signal peptide" evidence="1">
    <location>
        <begin position="1"/>
        <end position="19"/>
    </location>
</feature>
<evidence type="ECO:0000313" key="3">
    <source>
        <dbReference type="Proteomes" id="UP000198705"/>
    </source>
</evidence>
<proteinExistence type="predicted"/>
<feature type="chain" id="PRO_5011785315" description="DKNYY family protein" evidence="1">
    <location>
        <begin position="20"/>
        <end position="216"/>
    </location>
</feature>
<dbReference type="STRING" id="649333.SAMN04487989_106107"/>
<name>A0A1I5CZF0_9FLAO</name>
<keyword evidence="1" id="KW-0732">Signal</keyword>
<sequence length="216" mass="24151">MIRNLLFILLLVCAFSCSSDDDTGTQPANGISDPGFYGLQVGNAWVYKSYQRNPSTETYDDTGVVDSISIVGTEVINGHTYFKFRRLTTGNTSNAPLLSSNGEYFELVRDSLGNLIYDDGSIKFTHTNLSERTITTDSWGSIFEILTENEVQLTVEAGVFTCNYSERYAKSHEGEQFPGLDRFYYAEGVGLIYDTNSFVSTPIHAVERRLDSYNVQ</sequence>
<dbReference type="OrthoDB" id="9781289at2"/>
<evidence type="ECO:0000256" key="1">
    <source>
        <dbReference type="SAM" id="SignalP"/>
    </source>
</evidence>
<accession>A0A1I5CZF0</accession>